<dbReference type="OMA" id="RCHWDID"/>
<proteinExistence type="predicted"/>
<evidence type="ECO:0000313" key="3">
    <source>
        <dbReference type="EMBL" id="PCH43152.1"/>
    </source>
</evidence>
<keyword evidence="2" id="KW-0472">Membrane</keyword>
<feature type="compositionally biased region" description="Polar residues" evidence="1">
    <location>
        <begin position="322"/>
        <end position="345"/>
    </location>
</feature>
<dbReference type="Proteomes" id="UP000218811">
    <property type="component" value="Unassembled WGS sequence"/>
</dbReference>
<name>A0A2H3JLS2_WOLCO</name>
<gene>
    <name evidence="3" type="ORF">WOLCODRAFT_74244</name>
</gene>
<dbReference type="STRING" id="742152.A0A2H3JLS2"/>
<keyword evidence="2" id="KW-0812">Transmembrane</keyword>
<sequence>MAALYLHQALFTPEPSAPPILSQMNPVISSHNDRRLSSISSATLRTASTSDYSHPTESLLDPLSPESAAYLDLLARQPNHPDSPGSPSAGALKLDGDPITPNEEKFLWERKVRRKLRRLRWTKRILLMVLSKCATSLDLLNKLTALHAGGWTIYNTIRYYVAFTIYNYRTRQIILLALGTSTVLSLVLTLVMLLVAWFSPRLGLIYRPHAPHVLLQAILTYSSSVLLLAPAIVNFIFVFIWKSSSSDIDTLRDRCHWDVDVLWSGVGARCDPGVAWGYWLAGAVLRLVLTTAFLASYHLAYYQYDITRNISRQKRRSRPKSDVSSRTATTATQSLRPLNVPSTPASPMFVPQIGRQPSISTSEGHTTVESLGSSSEHRPLRSSRSRISSQAFLASKPRETSQTPAAAALSRDKECQSPAFRRPSDEISPSSSDEDLPGELDRYGRPIRRLSSAHTPPQYPSPSRSTDDTGDGTNSSSSDSDLVDFVHRFRTLVDQVSRETEEGIALAQNDPTDAYYSASFPDDYHDYNSRYSAYMAEDAEYVPVLGRTIHRMPTIESLGSREVMSLTNSQSGSSVHRASPGPHHISRPSTRSNNLSISEAGTSTPSTRSRANSLDAALVLAPPVEEDARDERGEFGELQVPRPSCGVGKELSQGSGSSASYHSARSHLLQDKDGIGDD</sequence>
<feature type="transmembrane region" description="Helical" evidence="2">
    <location>
        <begin position="173"/>
        <end position="198"/>
    </location>
</feature>
<organism evidence="3 4">
    <name type="scientific">Wolfiporia cocos (strain MD-104)</name>
    <name type="common">Brown rot fungus</name>
    <dbReference type="NCBI Taxonomy" id="742152"/>
    <lineage>
        <taxon>Eukaryota</taxon>
        <taxon>Fungi</taxon>
        <taxon>Dikarya</taxon>
        <taxon>Basidiomycota</taxon>
        <taxon>Agaricomycotina</taxon>
        <taxon>Agaricomycetes</taxon>
        <taxon>Polyporales</taxon>
        <taxon>Phaeolaceae</taxon>
        <taxon>Wolfiporia</taxon>
    </lineage>
</organism>
<accession>A0A2H3JLS2</accession>
<feature type="region of interest" description="Disordered" evidence="1">
    <location>
        <begin position="564"/>
        <end position="611"/>
    </location>
</feature>
<evidence type="ECO:0000256" key="1">
    <source>
        <dbReference type="SAM" id="MobiDB-lite"/>
    </source>
</evidence>
<feature type="region of interest" description="Disordered" evidence="1">
    <location>
        <begin position="624"/>
        <end position="678"/>
    </location>
</feature>
<feature type="region of interest" description="Disordered" evidence="1">
    <location>
        <begin position="313"/>
        <end position="480"/>
    </location>
</feature>
<feature type="transmembrane region" description="Helical" evidence="2">
    <location>
        <begin position="278"/>
        <end position="302"/>
    </location>
</feature>
<feature type="compositionally biased region" description="Low complexity" evidence="1">
    <location>
        <begin position="471"/>
        <end position="480"/>
    </location>
</feature>
<dbReference type="EMBL" id="KB468135">
    <property type="protein sequence ID" value="PCH43152.1"/>
    <property type="molecule type" value="Genomic_DNA"/>
</dbReference>
<feature type="compositionally biased region" description="Low complexity" evidence="1">
    <location>
        <begin position="652"/>
        <end position="667"/>
    </location>
</feature>
<protein>
    <submittedName>
        <fullName evidence="3">Uncharacterized protein</fullName>
    </submittedName>
</protein>
<evidence type="ECO:0000256" key="2">
    <source>
        <dbReference type="SAM" id="Phobius"/>
    </source>
</evidence>
<feature type="compositionally biased region" description="Polar residues" evidence="1">
    <location>
        <begin position="355"/>
        <end position="374"/>
    </location>
</feature>
<keyword evidence="2" id="KW-1133">Transmembrane helix</keyword>
<feature type="compositionally biased region" description="Basic and acidic residues" evidence="1">
    <location>
        <begin position="668"/>
        <end position="678"/>
    </location>
</feature>
<feature type="compositionally biased region" description="Polar residues" evidence="1">
    <location>
        <begin position="565"/>
        <end position="576"/>
    </location>
</feature>
<dbReference type="AlphaFoldDB" id="A0A2H3JLS2"/>
<dbReference type="OrthoDB" id="3222669at2759"/>
<keyword evidence="4" id="KW-1185">Reference proteome</keyword>
<feature type="compositionally biased region" description="Polar residues" evidence="1">
    <location>
        <begin position="587"/>
        <end position="611"/>
    </location>
</feature>
<feature type="transmembrane region" description="Helical" evidence="2">
    <location>
        <begin position="218"/>
        <end position="241"/>
    </location>
</feature>
<evidence type="ECO:0000313" key="4">
    <source>
        <dbReference type="Proteomes" id="UP000218811"/>
    </source>
</evidence>
<reference evidence="3 4" key="1">
    <citation type="journal article" date="2012" name="Science">
        <title>The Paleozoic origin of enzymatic lignin decomposition reconstructed from 31 fungal genomes.</title>
        <authorList>
            <person name="Floudas D."/>
            <person name="Binder M."/>
            <person name="Riley R."/>
            <person name="Barry K."/>
            <person name="Blanchette R.A."/>
            <person name="Henrissat B."/>
            <person name="Martinez A.T."/>
            <person name="Otillar R."/>
            <person name="Spatafora J.W."/>
            <person name="Yadav J.S."/>
            <person name="Aerts A."/>
            <person name="Benoit I."/>
            <person name="Boyd A."/>
            <person name="Carlson A."/>
            <person name="Copeland A."/>
            <person name="Coutinho P.M."/>
            <person name="de Vries R.P."/>
            <person name="Ferreira P."/>
            <person name="Findley K."/>
            <person name="Foster B."/>
            <person name="Gaskell J."/>
            <person name="Glotzer D."/>
            <person name="Gorecki P."/>
            <person name="Heitman J."/>
            <person name="Hesse C."/>
            <person name="Hori C."/>
            <person name="Igarashi K."/>
            <person name="Jurgens J.A."/>
            <person name="Kallen N."/>
            <person name="Kersten P."/>
            <person name="Kohler A."/>
            <person name="Kuees U."/>
            <person name="Kumar T.K.A."/>
            <person name="Kuo A."/>
            <person name="LaButti K."/>
            <person name="Larrondo L.F."/>
            <person name="Lindquist E."/>
            <person name="Ling A."/>
            <person name="Lombard V."/>
            <person name="Lucas S."/>
            <person name="Lundell T."/>
            <person name="Martin R."/>
            <person name="McLaughlin D.J."/>
            <person name="Morgenstern I."/>
            <person name="Morin E."/>
            <person name="Murat C."/>
            <person name="Nagy L.G."/>
            <person name="Nolan M."/>
            <person name="Ohm R.A."/>
            <person name="Patyshakuliyeva A."/>
            <person name="Rokas A."/>
            <person name="Ruiz-Duenas F.J."/>
            <person name="Sabat G."/>
            <person name="Salamov A."/>
            <person name="Samejima M."/>
            <person name="Schmutz J."/>
            <person name="Slot J.C."/>
            <person name="St John F."/>
            <person name="Stenlid J."/>
            <person name="Sun H."/>
            <person name="Sun S."/>
            <person name="Syed K."/>
            <person name="Tsang A."/>
            <person name="Wiebenga A."/>
            <person name="Young D."/>
            <person name="Pisabarro A."/>
            <person name="Eastwood D.C."/>
            <person name="Martin F."/>
            <person name="Cullen D."/>
            <person name="Grigoriev I.V."/>
            <person name="Hibbett D.S."/>
        </authorList>
    </citation>
    <scope>NUCLEOTIDE SEQUENCE [LARGE SCALE GENOMIC DNA]</scope>
    <source>
        <strain evidence="3 4">MD-104</strain>
    </source>
</reference>